<comment type="caution">
    <text evidence="2">The sequence shown here is derived from an EMBL/GenBank/DDBJ whole genome shotgun (WGS) entry which is preliminary data.</text>
</comment>
<organism evidence="2 3">
    <name type="scientific">Macrophomina phaseolina</name>
    <dbReference type="NCBI Taxonomy" id="35725"/>
    <lineage>
        <taxon>Eukaryota</taxon>
        <taxon>Fungi</taxon>
        <taxon>Dikarya</taxon>
        <taxon>Ascomycota</taxon>
        <taxon>Pezizomycotina</taxon>
        <taxon>Dothideomycetes</taxon>
        <taxon>Dothideomycetes incertae sedis</taxon>
        <taxon>Botryosphaeriales</taxon>
        <taxon>Botryosphaeriaceae</taxon>
        <taxon>Macrophomina</taxon>
    </lineage>
</organism>
<keyword evidence="3" id="KW-1185">Reference proteome</keyword>
<dbReference type="PANTHER" id="PTHR28272">
    <property type="entry name" value="RIBONUCLEASES P/MRP PROTEIN SUBUNIT POP3"/>
    <property type="match status" value="1"/>
</dbReference>
<gene>
    <name evidence="2" type="ORF">B0J12DRAFT_646514</name>
</gene>
<accession>A0ABQ8GMX3</accession>
<reference evidence="2 3" key="1">
    <citation type="journal article" date="2021" name="Nat. Commun.">
        <title>Genetic determinants of endophytism in the Arabidopsis root mycobiome.</title>
        <authorList>
            <person name="Mesny F."/>
            <person name="Miyauchi S."/>
            <person name="Thiergart T."/>
            <person name="Pickel B."/>
            <person name="Atanasova L."/>
            <person name="Karlsson M."/>
            <person name="Huettel B."/>
            <person name="Barry K.W."/>
            <person name="Haridas S."/>
            <person name="Chen C."/>
            <person name="Bauer D."/>
            <person name="Andreopoulos W."/>
            <person name="Pangilinan J."/>
            <person name="LaButti K."/>
            <person name="Riley R."/>
            <person name="Lipzen A."/>
            <person name="Clum A."/>
            <person name="Drula E."/>
            <person name="Henrissat B."/>
            <person name="Kohler A."/>
            <person name="Grigoriev I.V."/>
            <person name="Martin F.M."/>
            <person name="Hacquard S."/>
        </authorList>
    </citation>
    <scope>NUCLEOTIDE SEQUENCE [LARGE SCALE GENOMIC DNA]</scope>
    <source>
        <strain evidence="2 3">MPI-SDFR-AT-0080</strain>
    </source>
</reference>
<feature type="region of interest" description="Disordered" evidence="1">
    <location>
        <begin position="100"/>
        <end position="134"/>
    </location>
</feature>
<dbReference type="Proteomes" id="UP000774617">
    <property type="component" value="Unassembled WGS sequence"/>
</dbReference>
<dbReference type="InterPro" id="IPR013241">
    <property type="entry name" value="RNase_P_Pop3"/>
</dbReference>
<dbReference type="EMBL" id="JAGTJR010000004">
    <property type="protein sequence ID" value="KAH7061113.1"/>
    <property type="molecule type" value="Genomic_DNA"/>
</dbReference>
<evidence type="ECO:0000313" key="2">
    <source>
        <dbReference type="EMBL" id="KAH7061113.1"/>
    </source>
</evidence>
<evidence type="ECO:0000313" key="3">
    <source>
        <dbReference type="Proteomes" id="UP000774617"/>
    </source>
</evidence>
<name>A0ABQ8GMX3_9PEZI</name>
<evidence type="ECO:0000256" key="1">
    <source>
        <dbReference type="SAM" id="MobiDB-lite"/>
    </source>
</evidence>
<sequence length="308" mass="32660">MHALAALQHPAPTSPASCSLFPSANNSTAPFAPRRTGNLLPCAMADAAAKKAARPAKTVFKLEAPFTHVQWPQLTTTDHDIMLEMLTNLLVPIGQHRSAHITLSKGKRSKKRKRRGTQGEPQPIAASPPPAPDLKRYITVGINSTTRHLEQLAQGADAPPSPEPAQRKTGSVEQPCPAATGETGAPYSPKSLRHLPLIFTLQPPSSITTAHLPLLAQTASPRRASSQSARLIPLKPSSEPKLAAALGLPRVGVIGIMEEAPGAGPLIEYARAKVSATEVPWLREASEGLYLPVNVRAEQAGTTTGPKR</sequence>
<feature type="compositionally biased region" description="Basic residues" evidence="1">
    <location>
        <begin position="105"/>
        <end position="116"/>
    </location>
</feature>
<protein>
    <submittedName>
        <fullName evidence="2">Uncharacterized protein</fullName>
    </submittedName>
</protein>
<dbReference type="PANTHER" id="PTHR28272:SF1">
    <property type="entry name" value="RIBONUCLEASES P_MRP PROTEIN SUBUNIT POP3"/>
    <property type="match status" value="1"/>
</dbReference>
<proteinExistence type="predicted"/>
<feature type="region of interest" description="Disordered" evidence="1">
    <location>
        <begin position="150"/>
        <end position="187"/>
    </location>
</feature>